<dbReference type="OrthoDB" id="9814896at2"/>
<dbReference type="InterPro" id="IPR029021">
    <property type="entry name" value="Prot-tyrosine_phosphatase-like"/>
</dbReference>
<dbReference type="PANTHER" id="PTHR31126">
    <property type="entry name" value="TYROSINE-PROTEIN PHOSPHATASE"/>
    <property type="match status" value="1"/>
</dbReference>
<gene>
    <name evidence="3" type="ORF">SAMN05421665_1702</name>
</gene>
<dbReference type="InterPro" id="IPR000387">
    <property type="entry name" value="Tyr_Pase_dom"/>
</dbReference>
<organism evidence="3 4">
    <name type="scientific">Yoonia rosea</name>
    <dbReference type="NCBI Taxonomy" id="287098"/>
    <lineage>
        <taxon>Bacteria</taxon>
        <taxon>Pseudomonadati</taxon>
        <taxon>Pseudomonadota</taxon>
        <taxon>Alphaproteobacteria</taxon>
        <taxon>Rhodobacterales</taxon>
        <taxon>Paracoccaceae</taxon>
        <taxon>Yoonia</taxon>
    </lineage>
</organism>
<accession>A0A1R3WYH1</accession>
<dbReference type="PROSITE" id="PS00383">
    <property type="entry name" value="TYR_PHOSPHATASE_1"/>
    <property type="match status" value="1"/>
</dbReference>
<dbReference type="AlphaFoldDB" id="A0A1R3WYH1"/>
<dbReference type="InterPro" id="IPR055214">
    <property type="entry name" value="PTP-NADK"/>
</dbReference>
<evidence type="ECO:0000313" key="4">
    <source>
        <dbReference type="Proteomes" id="UP000186997"/>
    </source>
</evidence>
<name>A0A1R3WYH1_9RHOB</name>
<proteinExistence type="inferred from homology"/>
<evidence type="ECO:0000313" key="3">
    <source>
        <dbReference type="EMBL" id="SIT83616.1"/>
    </source>
</evidence>
<feature type="domain" description="Tyrosine specific protein phosphatases" evidence="2">
    <location>
        <begin position="121"/>
        <end position="171"/>
    </location>
</feature>
<evidence type="ECO:0000256" key="1">
    <source>
        <dbReference type="ARBA" id="ARBA00009580"/>
    </source>
</evidence>
<dbReference type="RefSeq" id="WP_076659171.1">
    <property type="nucleotide sequence ID" value="NZ_FTPR01000001.1"/>
</dbReference>
<evidence type="ECO:0000259" key="2">
    <source>
        <dbReference type="PROSITE" id="PS50056"/>
    </source>
</evidence>
<comment type="similarity">
    <text evidence="1">Belongs to the protein-tyrosine phosphatase family.</text>
</comment>
<dbReference type="InterPro" id="IPR016130">
    <property type="entry name" value="Tyr_Pase_AS"/>
</dbReference>
<keyword evidence="4" id="KW-1185">Reference proteome</keyword>
<dbReference type="SUPFAM" id="SSF52799">
    <property type="entry name" value="(Phosphotyrosine protein) phosphatases II"/>
    <property type="match status" value="1"/>
</dbReference>
<protein>
    <submittedName>
        <fullName evidence="3">Dual specificity phosphatase, catalytic domain</fullName>
    </submittedName>
</protein>
<dbReference type="PANTHER" id="PTHR31126:SF72">
    <property type="entry name" value="DUAL SPECIFICITY PROTEIN PHOSPHATASE TPBA"/>
    <property type="match status" value="1"/>
</dbReference>
<dbReference type="GO" id="GO:0016791">
    <property type="term" value="F:phosphatase activity"/>
    <property type="evidence" value="ECO:0007669"/>
    <property type="project" value="TreeGrafter"/>
</dbReference>
<dbReference type="EMBL" id="FTPR01000001">
    <property type="protein sequence ID" value="SIT83616.1"/>
    <property type="molecule type" value="Genomic_DNA"/>
</dbReference>
<reference evidence="4" key="1">
    <citation type="submission" date="2017-01" db="EMBL/GenBank/DDBJ databases">
        <authorList>
            <person name="Varghese N."/>
            <person name="Submissions S."/>
        </authorList>
    </citation>
    <scope>NUCLEOTIDE SEQUENCE [LARGE SCALE GENOMIC DNA]</scope>
    <source>
        <strain evidence="4">DSM 29591</strain>
    </source>
</reference>
<dbReference type="Proteomes" id="UP000186997">
    <property type="component" value="Unassembled WGS sequence"/>
</dbReference>
<dbReference type="STRING" id="287098.SAMN05421665_1702"/>
<dbReference type="PROSITE" id="PS50056">
    <property type="entry name" value="TYR_PHOSPHATASE_2"/>
    <property type="match status" value="1"/>
</dbReference>
<dbReference type="Pfam" id="PF22741">
    <property type="entry name" value="PTP-NADK"/>
    <property type="match status" value="1"/>
</dbReference>
<sequence length="235" mass="27663">MIRKIFKALDQKERDLRKSFGHDITDPDERKKSYWHVRWLDHGILRTFWHNFDQVSEGVYRSNHPDHKRFEAYAAMGIKTILNLRGVAKQPHYLFEVESCERLGLALVTMHMSARAAPRRERLLAIIAAFEEMERPFLMHCKSGADRTGLVAALYLMVHDGKSVAEARRQLSFRYLHIRKTSTGILDHFLDVYEARNAQEPIAIEEWIRTEYDCDALTESFAQKQAAQRFWQGWR</sequence>
<dbReference type="Gene3D" id="3.90.190.10">
    <property type="entry name" value="Protein tyrosine phosphatase superfamily"/>
    <property type="match status" value="1"/>
</dbReference>